<protein>
    <recommendedName>
        <fullName evidence="6">Cytochrome c biogenesis protein CcsB</fullName>
    </recommendedName>
</protein>
<keyword evidence="2 6" id="KW-0812">Transmembrane</keyword>
<keyword evidence="4 6" id="KW-1133">Transmembrane helix</keyword>
<dbReference type="PANTHER" id="PTHR31566:SF0">
    <property type="entry name" value="CYTOCHROME C BIOGENESIS PROTEIN CCS1, CHLOROPLASTIC"/>
    <property type="match status" value="1"/>
</dbReference>
<gene>
    <name evidence="6 9" type="primary">ccs1</name>
    <name evidence="6" type="synonym">ccsB</name>
    <name evidence="9" type="ORF">Hrub_154</name>
</gene>
<dbReference type="GO" id="GO:0042651">
    <property type="term" value="C:thylakoid membrane"/>
    <property type="evidence" value="ECO:0007669"/>
    <property type="project" value="UniProtKB-UniRule"/>
</dbReference>
<comment type="subcellular location">
    <subcellularLocation>
        <location evidence="6">Cellular thylakoid membrane</location>
        <topology evidence="6">Multi-pass membrane protein</topology>
    </subcellularLocation>
    <subcellularLocation>
        <location evidence="1">Membrane</location>
        <topology evidence="1">Multi-pass membrane protein</topology>
    </subcellularLocation>
</comment>
<dbReference type="GO" id="GO:0017004">
    <property type="term" value="P:cytochrome complex assembly"/>
    <property type="evidence" value="ECO:0007669"/>
    <property type="project" value="UniProtKB-UniRule"/>
</dbReference>
<sequence length="452" mass="51666">MTSLPLLIKLKTYIWQSIRPLGNLTFAISLLLSIACCSIIGTIIEQNHNLKFYIDTYSGQNKILKIGNWKIIKILQLDHVYTSWWFVGLILILSSSLIVCSLSRQLPMLKRARKWKFYLDNYKILKFTNTTSLTNTSSSILAFILNQRNYHVFQQNNKIYAYNGLAGKIAPIFVHLSIVLLLTGSLLGFFGGVLIQETIPIGETVHPQNIITAGKISYLKQKFSIYIDKFSIQYNLDGSIRQFISNIFVLNPNGKQVSTKILAVNNPMYFQDITIYQTDWDIVAIRLRLENNTIVQVPCQLLDKKNNKIWICVLKVSNKNTLFITIPDLTGVLYIYNNQGNLINVVSLHHVIQASNIEIRFEDIITRTGLQIKVDPGTRIVYLSFSILIVSVISSYISYSQLWMVYSGKKSYLGGKTNRAFLDFEEDLRKIETHNIYAHKTILKTTKSSLVV</sequence>
<comment type="subunit">
    <text evidence="6">May interact with CcsA.</text>
</comment>
<dbReference type="InterPro" id="IPR023494">
    <property type="entry name" value="Cyt_c_bgen_Ccs1/CcsB/ResB"/>
</dbReference>
<keyword evidence="3 6" id="KW-0201">Cytochrome c-type biogenesis</keyword>
<evidence type="ECO:0000259" key="8">
    <source>
        <dbReference type="Pfam" id="PF05140"/>
    </source>
</evidence>
<evidence type="ECO:0000256" key="5">
    <source>
        <dbReference type="ARBA" id="ARBA00023136"/>
    </source>
</evidence>
<feature type="domain" description="ResB-like" evidence="8">
    <location>
        <begin position="361"/>
        <end position="428"/>
    </location>
</feature>
<comment type="similarity">
    <text evidence="6">Belongs to the Ccs1/CcsB family.</text>
</comment>
<keyword evidence="9" id="KW-0934">Plastid</keyword>
<feature type="domain" description="ResB-like" evidence="8">
    <location>
        <begin position="25"/>
        <end position="291"/>
    </location>
</feature>
<dbReference type="AlphaFoldDB" id="A0A1C9CG76"/>
<evidence type="ECO:0000256" key="3">
    <source>
        <dbReference type="ARBA" id="ARBA00022748"/>
    </source>
</evidence>
<evidence type="ECO:0000256" key="4">
    <source>
        <dbReference type="ARBA" id="ARBA00022989"/>
    </source>
</evidence>
<dbReference type="InterPro" id="IPR007816">
    <property type="entry name" value="ResB-like_domain"/>
</dbReference>
<comment type="function">
    <text evidence="6">Required during biogenesis of c-type cytochromes (cytochrome c6 and cytochrome f) at the step of heme attachment.</text>
</comment>
<proteinExistence type="inferred from homology"/>
<feature type="transmembrane region" description="Helical" evidence="7">
    <location>
        <begin position="124"/>
        <end position="145"/>
    </location>
</feature>
<keyword evidence="6" id="KW-0793">Thylakoid</keyword>
<evidence type="ECO:0000256" key="7">
    <source>
        <dbReference type="SAM" id="Phobius"/>
    </source>
</evidence>
<name>A0A1C9CG76_9FLOR</name>
<accession>A0A1C9CG76</accession>
<evidence type="ECO:0000256" key="1">
    <source>
        <dbReference type="ARBA" id="ARBA00004141"/>
    </source>
</evidence>
<dbReference type="RefSeq" id="YP_009294156.1">
    <property type="nucleotide sequence ID" value="NC_031146.1"/>
</dbReference>
<feature type="transmembrane region" description="Helical" evidence="7">
    <location>
        <begin position="172"/>
        <end position="195"/>
    </location>
</feature>
<organism evidence="9">
    <name type="scientific">Hildenbrandia rubra</name>
    <dbReference type="NCBI Taxonomy" id="31481"/>
    <lineage>
        <taxon>Eukaryota</taxon>
        <taxon>Rhodophyta</taxon>
        <taxon>Florideophyceae</taxon>
        <taxon>Hildenbrandiophycidae</taxon>
        <taxon>Hildenbrandiales</taxon>
        <taxon>Hildenbrandiaceae</taxon>
        <taxon>Hildenbrandia</taxon>
    </lineage>
</organism>
<geneLocation type="plastid" evidence="9"/>
<dbReference type="Pfam" id="PF05140">
    <property type="entry name" value="ResB"/>
    <property type="match status" value="2"/>
</dbReference>
<evidence type="ECO:0000256" key="2">
    <source>
        <dbReference type="ARBA" id="ARBA00022692"/>
    </source>
</evidence>
<evidence type="ECO:0000256" key="6">
    <source>
        <dbReference type="HAMAP-Rule" id="MF_01392"/>
    </source>
</evidence>
<dbReference type="PANTHER" id="PTHR31566">
    <property type="entry name" value="CYTOCHROME C BIOGENESIS PROTEIN CCS1, CHLOROPLASTIC"/>
    <property type="match status" value="1"/>
</dbReference>
<reference evidence="9" key="1">
    <citation type="journal article" date="2016" name="BMC Biol.">
        <title>Parallel evolution of highly conserved plastid genome architecture in red seaweeds and seed plants.</title>
        <authorList>
            <person name="Lee J."/>
            <person name="Cho C.H."/>
            <person name="Park S.I."/>
            <person name="Choi J.W."/>
            <person name="Song H.S."/>
            <person name="West J.A."/>
            <person name="Bhattacharya D."/>
            <person name="Yoon H.S."/>
        </authorList>
    </citation>
    <scope>NUCLEOTIDE SEQUENCE</scope>
</reference>
<dbReference type="HAMAP" id="MF_01392">
    <property type="entry name" value="CytC_Ccs1"/>
    <property type="match status" value="1"/>
</dbReference>
<dbReference type="GeneID" id="29070062"/>
<feature type="transmembrane region" description="Helical" evidence="7">
    <location>
        <begin position="21"/>
        <end position="44"/>
    </location>
</feature>
<evidence type="ECO:0000313" key="9">
    <source>
        <dbReference type="EMBL" id="AOM67398.1"/>
    </source>
</evidence>
<keyword evidence="5 6" id="KW-0472">Membrane</keyword>
<feature type="transmembrane region" description="Helical" evidence="7">
    <location>
        <begin position="84"/>
        <end position="103"/>
    </location>
</feature>
<dbReference type="EMBL" id="KX284724">
    <property type="protein sequence ID" value="AOM67398.1"/>
    <property type="molecule type" value="Genomic_DNA"/>
</dbReference>
<feature type="transmembrane region" description="Helical" evidence="7">
    <location>
        <begin position="380"/>
        <end position="399"/>
    </location>
</feature>